<feature type="signal peptide" evidence="1">
    <location>
        <begin position="1"/>
        <end position="21"/>
    </location>
</feature>
<protein>
    <submittedName>
        <fullName evidence="2">Uncharacterized protein</fullName>
    </submittedName>
</protein>
<dbReference type="OrthoDB" id="5763254at2"/>
<dbReference type="RefSeq" id="WP_133817447.1">
    <property type="nucleotide sequence ID" value="NZ_SNZH01000002.1"/>
</dbReference>
<accession>A0A4R6Z7I7</accession>
<keyword evidence="3" id="KW-1185">Reference proteome</keyword>
<keyword evidence="1" id="KW-0732">Signal</keyword>
<dbReference type="Proteomes" id="UP000295293">
    <property type="component" value="Unassembled WGS sequence"/>
</dbReference>
<organism evidence="2 3">
    <name type="scientific">Tahibacter aquaticus</name>
    <dbReference type="NCBI Taxonomy" id="520092"/>
    <lineage>
        <taxon>Bacteria</taxon>
        <taxon>Pseudomonadati</taxon>
        <taxon>Pseudomonadota</taxon>
        <taxon>Gammaproteobacteria</taxon>
        <taxon>Lysobacterales</taxon>
        <taxon>Rhodanobacteraceae</taxon>
        <taxon>Tahibacter</taxon>
    </lineage>
</organism>
<dbReference type="EMBL" id="SNZH01000002">
    <property type="protein sequence ID" value="TDR47735.1"/>
    <property type="molecule type" value="Genomic_DNA"/>
</dbReference>
<dbReference type="AlphaFoldDB" id="A0A4R6Z7I7"/>
<evidence type="ECO:0000313" key="2">
    <source>
        <dbReference type="EMBL" id="TDR47735.1"/>
    </source>
</evidence>
<evidence type="ECO:0000256" key="1">
    <source>
        <dbReference type="SAM" id="SignalP"/>
    </source>
</evidence>
<proteinExistence type="predicted"/>
<feature type="chain" id="PRO_5020592779" evidence="1">
    <location>
        <begin position="22"/>
        <end position="495"/>
    </location>
</feature>
<reference evidence="2 3" key="1">
    <citation type="submission" date="2019-03" db="EMBL/GenBank/DDBJ databases">
        <title>Genomic Encyclopedia of Type Strains, Phase IV (KMG-IV): sequencing the most valuable type-strain genomes for metagenomic binning, comparative biology and taxonomic classification.</title>
        <authorList>
            <person name="Goeker M."/>
        </authorList>
    </citation>
    <scope>NUCLEOTIDE SEQUENCE [LARGE SCALE GENOMIC DNA]</scope>
    <source>
        <strain evidence="2 3">DSM 21667</strain>
    </source>
</reference>
<evidence type="ECO:0000313" key="3">
    <source>
        <dbReference type="Proteomes" id="UP000295293"/>
    </source>
</evidence>
<comment type="caution">
    <text evidence="2">The sequence shown here is derived from an EMBL/GenBank/DDBJ whole genome shotgun (WGS) entry which is preliminary data.</text>
</comment>
<gene>
    <name evidence="2" type="ORF">DFR29_102395</name>
</gene>
<name>A0A4R6Z7I7_9GAMM</name>
<sequence>MKPLLHSSLLLAFVAALPVQAMYLNPKGTGQVLMFPYYTANAGQTTLVNLVNTTARAKSLKIEFREGHAGREVMDFFIFLGPYDSWSGVVGSDSDSSAAFVLTRDDSCTAPSRQEWDPAGADAWRVSMRDFAYVDDNEDTGPTDLARTREGYVAVFELAQLSGALAAAVDTDGPRQCHVVRAIDPSNPSLTVPGGGLAGHFAIVDVAQGTLFGGSATAVDDFSKRALYSDTTSLPRYLMWGNSGTPGVVHADVFSGGRLLNLRYRNFSPNNGYDAFSALLAADSLQADITRDASTGSFSEWVLTAPSKWLYTDNQPLGEPLNTTRPGDEPYEEIFGAARPGGSCSRFEASAYDREGNPVAFAPDTPLAGGNNPGELPEFSLCRSTDVVYFGPTPASGATPVLGSHLGVKVWNPQPALDSGRAILSFAKRNDGTPRLPRPDLHGTRVRGLPLIGFEAIKYVNGNVLPGVLANYAYALPLMPTTKCINEQNDLLSCP</sequence>